<dbReference type="OrthoDB" id="6049566at2759"/>
<dbReference type="eggNOG" id="ENOG502S1SK">
    <property type="taxonomic scope" value="Eukaryota"/>
</dbReference>
<reference evidence="2" key="1">
    <citation type="submission" date="2011-08" db="EMBL/GenBank/DDBJ databases">
        <authorList>
            <person name="Rombauts S."/>
        </authorList>
    </citation>
    <scope>NUCLEOTIDE SEQUENCE</scope>
    <source>
        <strain evidence="2">London</strain>
    </source>
</reference>
<sequence length="212" mass="25005">MSKQIFGNDPDKPVAHPPWVNPCNLPIYIYPSQDSQPSVKDMYEKITRRATAAKGLSEKLKTQFLADFDDEDFESGLTDLRLEWLPEVRALIDEFSQFEEADGLKRSFKYLQYFAVGFEQIVLDQCIHEESLKEEFQEIENHLRQLLCELQLGMWFREVAPEDHIGQEIMAQEYRDISDRSRRLIRDYLLLRDFAQLVEHIKSLFERLNATV</sequence>
<dbReference type="AlphaFoldDB" id="T1KGQ6"/>
<dbReference type="EnsemblMetazoa" id="tetur11g01650.1">
    <property type="protein sequence ID" value="tetur11g01650.1"/>
    <property type="gene ID" value="tetur11g01650"/>
</dbReference>
<gene>
    <name evidence="1" type="primary">107363929</name>
</gene>
<dbReference type="OMA" id="MEARYMS"/>
<protein>
    <submittedName>
        <fullName evidence="1">Uncharacterized protein</fullName>
    </submittedName>
</protein>
<organism evidence="1 2">
    <name type="scientific">Tetranychus urticae</name>
    <name type="common">Two-spotted spider mite</name>
    <dbReference type="NCBI Taxonomy" id="32264"/>
    <lineage>
        <taxon>Eukaryota</taxon>
        <taxon>Metazoa</taxon>
        <taxon>Ecdysozoa</taxon>
        <taxon>Arthropoda</taxon>
        <taxon>Chelicerata</taxon>
        <taxon>Arachnida</taxon>
        <taxon>Acari</taxon>
        <taxon>Acariformes</taxon>
        <taxon>Trombidiformes</taxon>
        <taxon>Prostigmata</taxon>
        <taxon>Eleutherengona</taxon>
        <taxon>Raphignathae</taxon>
        <taxon>Tetranychoidea</taxon>
        <taxon>Tetranychidae</taxon>
        <taxon>Tetranychus</taxon>
    </lineage>
</organism>
<name>T1KGQ6_TETUR</name>
<evidence type="ECO:0000313" key="2">
    <source>
        <dbReference type="Proteomes" id="UP000015104"/>
    </source>
</evidence>
<dbReference type="HOGENOM" id="CLU_1301123_0_0_1"/>
<dbReference type="EMBL" id="CAEY01000070">
    <property type="status" value="NOT_ANNOTATED_CDS"/>
    <property type="molecule type" value="Genomic_DNA"/>
</dbReference>
<reference evidence="1" key="2">
    <citation type="submission" date="2015-06" db="UniProtKB">
        <authorList>
            <consortium name="EnsemblMetazoa"/>
        </authorList>
    </citation>
    <scope>IDENTIFICATION</scope>
</reference>
<evidence type="ECO:0000313" key="1">
    <source>
        <dbReference type="EnsemblMetazoa" id="tetur11g01650.1"/>
    </source>
</evidence>
<dbReference type="KEGG" id="tut:107363929"/>
<keyword evidence="2" id="KW-1185">Reference proteome</keyword>
<dbReference type="Proteomes" id="UP000015104">
    <property type="component" value="Unassembled WGS sequence"/>
</dbReference>
<accession>T1KGQ6</accession>
<proteinExistence type="predicted"/>